<evidence type="ECO:0000256" key="4">
    <source>
        <dbReference type="ARBA" id="ARBA00022741"/>
    </source>
</evidence>
<evidence type="ECO:0000256" key="2">
    <source>
        <dbReference type="ARBA" id="ARBA00022527"/>
    </source>
</evidence>
<dbReference type="EC" id="2.7.11.1" evidence="1"/>
<keyword evidence="5 10" id="KW-0418">Kinase</keyword>
<dbReference type="InterPro" id="IPR011009">
    <property type="entry name" value="Kinase-like_dom_sf"/>
</dbReference>
<reference evidence="10 11" key="1">
    <citation type="submission" date="2016-09" db="EMBL/GenBank/DDBJ databases">
        <title>Aspergillus awamori IFM 58123T.</title>
        <authorList>
            <person name="Kusuya Y."/>
            <person name="Shimizu M."/>
            <person name="Takahashi H."/>
            <person name="Yaguchi T."/>
        </authorList>
    </citation>
    <scope>NUCLEOTIDE SEQUENCE [LARGE SCALE GENOMIC DNA]</scope>
    <source>
        <strain evidence="10 11">IFM 58123</strain>
    </source>
</reference>
<evidence type="ECO:0000256" key="8">
    <source>
        <dbReference type="ARBA" id="ARBA00048679"/>
    </source>
</evidence>
<dbReference type="GO" id="GO:0004674">
    <property type="term" value="F:protein serine/threonine kinase activity"/>
    <property type="evidence" value="ECO:0007669"/>
    <property type="project" value="UniProtKB-KW"/>
</dbReference>
<evidence type="ECO:0000313" key="10">
    <source>
        <dbReference type="EMBL" id="GCB27647.1"/>
    </source>
</evidence>
<dbReference type="SMART" id="SM00220">
    <property type="entry name" value="S_TKc"/>
    <property type="match status" value="1"/>
</dbReference>
<evidence type="ECO:0000313" key="11">
    <source>
        <dbReference type="Proteomes" id="UP000286921"/>
    </source>
</evidence>
<dbReference type="GO" id="GO:0005524">
    <property type="term" value="F:ATP binding"/>
    <property type="evidence" value="ECO:0007669"/>
    <property type="project" value="UniProtKB-KW"/>
</dbReference>
<keyword evidence="6" id="KW-0067">ATP-binding</keyword>
<dbReference type="PROSITE" id="PS50011">
    <property type="entry name" value="PROTEIN_KINASE_DOM"/>
    <property type="match status" value="1"/>
</dbReference>
<evidence type="ECO:0000256" key="3">
    <source>
        <dbReference type="ARBA" id="ARBA00022679"/>
    </source>
</evidence>
<dbReference type="AlphaFoldDB" id="A0A401L801"/>
<dbReference type="InterPro" id="IPR051334">
    <property type="entry name" value="SRPK"/>
</dbReference>
<protein>
    <recommendedName>
        <fullName evidence="1">non-specific serine/threonine protein kinase</fullName>
        <ecNumber evidence="1">2.7.11.1</ecNumber>
    </recommendedName>
</protein>
<sequence>MTWRYHLSPQLSRRLYYSRSLFHCLLWPVRNYSQSSLPLDPTEKLEEETLPWYSPERSYPVRIGEVFQSRYKVIGKLGYGGYSTIWLCRDLFTGRQRSTYVTLKVFECDSSEARREISACNHLNSLSVPDHAGAKLIRTALDSFQITSAKGTFGCLVHPPLGMNIHEFRTQLRAKILPENIVKLTLMHLLLALDYLHAEAGIVHTDIQEKNIMMGIEDTSILSDFEEDEKVNPSPRKIAGDREIYASRKLRKTKQHGRPILCDFGQARFGSNVYTGDIQPYIYRAPEVILRLPWNEKVDIWNVGVLAWDIFQQGHLFYARDSNKNPSDAHHLAEMIALMGPPPKEMVQNSDYAPKFFDSEGNWKGAVEISPISLEKLEGNLEGDSQQLFLQFLRKILKWNPEERQSARELLNDSWLQSS</sequence>
<proteinExistence type="predicted"/>
<dbReference type="Proteomes" id="UP000286921">
    <property type="component" value="Unassembled WGS sequence"/>
</dbReference>
<dbReference type="PANTHER" id="PTHR47634:SF9">
    <property type="entry name" value="PROTEIN KINASE DOMAIN-CONTAINING PROTEIN-RELATED"/>
    <property type="match status" value="1"/>
</dbReference>
<evidence type="ECO:0000256" key="5">
    <source>
        <dbReference type="ARBA" id="ARBA00022777"/>
    </source>
</evidence>
<comment type="catalytic activity">
    <reaction evidence="7">
        <text>L-threonyl-[protein] + ATP = O-phospho-L-threonyl-[protein] + ADP + H(+)</text>
        <dbReference type="Rhea" id="RHEA:46608"/>
        <dbReference type="Rhea" id="RHEA-COMP:11060"/>
        <dbReference type="Rhea" id="RHEA-COMP:11605"/>
        <dbReference type="ChEBI" id="CHEBI:15378"/>
        <dbReference type="ChEBI" id="CHEBI:30013"/>
        <dbReference type="ChEBI" id="CHEBI:30616"/>
        <dbReference type="ChEBI" id="CHEBI:61977"/>
        <dbReference type="ChEBI" id="CHEBI:456216"/>
        <dbReference type="EC" id="2.7.11.1"/>
    </reaction>
</comment>
<dbReference type="Pfam" id="PF00069">
    <property type="entry name" value="Pkinase"/>
    <property type="match status" value="1"/>
</dbReference>
<evidence type="ECO:0000256" key="6">
    <source>
        <dbReference type="ARBA" id="ARBA00022840"/>
    </source>
</evidence>
<dbReference type="EMBL" id="BDHI01000029">
    <property type="protein sequence ID" value="GCB27647.1"/>
    <property type="molecule type" value="Genomic_DNA"/>
</dbReference>
<dbReference type="GO" id="GO:0050684">
    <property type="term" value="P:regulation of mRNA processing"/>
    <property type="evidence" value="ECO:0007669"/>
    <property type="project" value="TreeGrafter"/>
</dbReference>
<accession>A0A401L801</accession>
<comment type="catalytic activity">
    <reaction evidence="8">
        <text>L-seryl-[protein] + ATP = O-phospho-L-seryl-[protein] + ADP + H(+)</text>
        <dbReference type="Rhea" id="RHEA:17989"/>
        <dbReference type="Rhea" id="RHEA-COMP:9863"/>
        <dbReference type="Rhea" id="RHEA-COMP:11604"/>
        <dbReference type="ChEBI" id="CHEBI:15378"/>
        <dbReference type="ChEBI" id="CHEBI:29999"/>
        <dbReference type="ChEBI" id="CHEBI:30616"/>
        <dbReference type="ChEBI" id="CHEBI:83421"/>
        <dbReference type="ChEBI" id="CHEBI:456216"/>
        <dbReference type="EC" id="2.7.11.1"/>
    </reaction>
</comment>
<feature type="domain" description="Protein kinase" evidence="9">
    <location>
        <begin position="71"/>
        <end position="416"/>
    </location>
</feature>
<dbReference type="Gene3D" id="3.30.200.20">
    <property type="entry name" value="Phosphorylase Kinase, domain 1"/>
    <property type="match status" value="1"/>
</dbReference>
<dbReference type="Gene3D" id="1.10.510.10">
    <property type="entry name" value="Transferase(Phosphotransferase) domain 1"/>
    <property type="match status" value="1"/>
</dbReference>
<dbReference type="SUPFAM" id="SSF56112">
    <property type="entry name" value="Protein kinase-like (PK-like)"/>
    <property type="match status" value="1"/>
</dbReference>
<dbReference type="GO" id="GO:0005737">
    <property type="term" value="C:cytoplasm"/>
    <property type="evidence" value="ECO:0007669"/>
    <property type="project" value="TreeGrafter"/>
</dbReference>
<dbReference type="GO" id="GO:0005634">
    <property type="term" value="C:nucleus"/>
    <property type="evidence" value="ECO:0007669"/>
    <property type="project" value="TreeGrafter"/>
</dbReference>
<evidence type="ECO:0000256" key="7">
    <source>
        <dbReference type="ARBA" id="ARBA00047899"/>
    </source>
</evidence>
<dbReference type="InterPro" id="IPR000719">
    <property type="entry name" value="Prot_kinase_dom"/>
</dbReference>
<evidence type="ECO:0000259" key="9">
    <source>
        <dbReference type="PROSITE" id="PS50011"/>
    </source>
</evidence>
<keyword evidence="3" id="KW-0808">Transferase</keyword>
<keyword evidence="4" id="KW-0547">Nucleotide-binding</keyword>
<keyword evidence="2" id="KW-0723">Serine/threonine-protein kinase</keyword>
<evidence type="ECO:0000256" key="1">
    <source>
        <dbReference type="ARBA" id="ARBA00012513"/>
    </source>
</evidence>
<keyword evidence="11" id="KW-1185">Reference proteome</keyword>
<gene>
    <name evidence="10" type="ORF">AAWM_10532</name>
</gene>
<comment type="caution">
    <text evidence="10">The sequence shown here is derived from an EMBL/GenBank/DDBJ whole genome shotgun (WGS) entry which is preliminary data.</text>
</comment>
<dbReference type="STRING" id="105351.A0A401L801"/>
<dbReference type="PANTHER" id="PTHR47634">
    <property type="entry name" value="PROTEIN KINASE DOMAIN-CONTAINING PROTEIN-RELATED"/>
    <property type="match status" value="1"/>
</dbReference>
<dbReference type="GO" id="GO:0000245">
    <property type="term" value="P:spliceosomal complex assembly"/>
    <property type="evidence" value="ECO:0007669"/>
    <property type="project" value="TreeGrafter"/>
</dbReference>
<name>A0A401L801_ASPAW</name>
<organism evidence="10 11">
    <name type="scientific">Aspergillus awamori</name>
    <name type="common">Black koji mold</name>
    <dbReference type="NCBI Taxonomy" id="105351"/>
    <lineage>
        <taxon>Eukaryota</taxon>
        <taxon>Fungi</taxon>
        <taxon>Dikarya</taxon>
        <taxon>Ascomycota</taxon>
        <taxon>Pezizomycotina</taxon>
        <taxon>Eurotiomycetes</taxon>
        <taxon>Eurotiomycetidae</taxon>
        <taxon>Eurotiales</taxon>
        <taxon>Aspergillaceae</taxon>
        <taxon>Aspergillus</taxon>
    </lineage>
</organism>